<organism evidence="1 2">
    <name type="scientific">Camellia lanceoleosa</name>
    <dbReference type="NCBI Taxonomy" id="1840588"/>
    <lineage>
        <taxon>Eukaryota</taxon>
        <taxon>Viridiplantae</taxon>
        <taxon>Streptophyta</taxon>
        <taxon>Embryophyta</taxon>
        <taxon>Tracheophyta</taxon>
        <taxon>Spermatophyta</taxon>
        <taxon>Magnoliopsida</taxon>
        <taxon>eudicotyledons</taxon>
        <taxon>Gunneridae</taxon>
        <taxon>Pentapetalae</taxon>
        <taxon>asterids</taxon>
        <taxon>Ericales</taxon>
        <taxon>Theaceae</taxon>
        <taxon>Camellia</taxon>
    </lineage>
</organism>
<evidence type="ECO:0000313" key="2">
    <source>
        <dbReference type="Proteomes" id="UP001060215"/>
    </source>
</evidence>
<evidence type="ECO:0000313" key="1">
    <source>
        <dbReference type="EMBL" id="KAI7994784.1"/>
    </source>
</evidence>
<proteinExistence type="predicted"/>
<protein>
    <submittedName>
        <fullName evidence="1">ATP-dependent DNA helicase SRS2-like protein</fullName>
    </submittedName>
</protein>
<keyword evidence="2" id="KW-1185">Reference proteome</keyword>
<reference evidence="1 2" key="1">
    <citation type="journal article" date="2022" name="Plant J.">
        <title>Chromosome-level genome of Camellia lanceoleosa provides a valuable resource for understanding genome evolution and self-incompatibility.</title>
        <authorList>
            <person name="Gong W."/>
            <person name="Xiao S."/>
            <person name="Wang L."/>
            <person name="Liao Z."/>
            <person name="Chang Y."/>
            <person name="Mo W."/>
            <person name="Hu G."/>
            <person name="Li W."/>
            <person name="Zhao G."/>
            <person name="Zhu H."/>
            <person name="Hu X."/>
            <person name="Ji K."/>
            <person name="Xiang X."/>
            <person name="Song Q."/>
            <person name="Yuan D."/>
            <person name="Jin S."/>
            <person name="Zhang L."/>
        </authorList>
    </citation>
    <scope>NUCLEOTIDE SEQUENCE [LARGE SCALE GENOMIC DNA]</scope>
    <source>
        <strain evidence="1">SQ_2022a</strain>
    </source>
</reference>
<gene>
    <name evidence="1" type="ORF">LOK49_LG11G02289</name>
</gene>
<comment type="caution">
    <text evidence="1">The sequence shown here is derived from an EMBL/GenBank/DDBJ whole genome shotgun (WGS) entry which is preliminary data.</text>
</comment>
<name>A0ACC0G1T8_9ERIC</name>
<sequence length="254" mass="28426">MQISVKECCNEVAQCAFVVDNILEITSEGSFAKCSYGDIDVLYRRQVSGKVFQAAFQNRKIPFNIHGVAFYRKKVVRAIIAMLRTTLPGCDDGSFCRVFKALQPFDKEEKKKFEQCCINILLDVIMEVGNISSMLETMLFAVFGNLSSILRGGMEHKRRFSVVTTRMIFTALGFLMLGTLLYTLLTDGSPFHTELLTPGKIPSTLGLLQTLWNAFKDEFENEKNMLGGSLGRSSTRLMLGEKNMPGEKNDQAQG</sequence>
<dbReference type="EMBL" id="CM045769">
    <property type="protein sequence ID" value="KAI7994784.1"/>
    <property type="molecule type" value="Genomic_DNA"/>
</dbReference>
<accession>A0ACC0G1T8</accession>
<dbReference type="Proteomes" id="UP001060215">
    <property type="component" value="Chromosome 12"/>
</dbReference>